<dbReference type="PROSITE" id="PS51273">
    <property type="entry name" value="GATASE_TYPE_1"/>
    <property type="match status" value="1"/>
</dbReference>
<name>A0A168FVU5_9MICO</name>
<keyword evidence="2" id="KW-0808">Transferase</keyword>
<keyword evidence="3" id="KW-1185">Reference proteome</keyword>
<reference evidence="2 3" key="1">
    <citation type="submission" date="2016-01" db="EMBL/GenBank/DDBJ databases">
        <title>Complete genome sequence of a soil Actinobacterium, Isoptericola dokdonensis DS-3.</title>
        <authorList>
            <person name="Kwon S.-K."/>
            <person name="Kim J.F."/>
        </authorList>
    </citation>
    <scope>NUCLEOTIDE SEQUENCE [LARGE SCALE GENOMIC DNA]</scope>
    <source>
        <strain evidence="2 3">DS-3</strain>
    </source>
</reference>
<evidence type="ECO:0000313" key="2">
    <source>
        <dbReference type="EMBL" id="ANC32586.1"/>
    </source>
</evidence>
<dbReference type="CDD" id="cd01741">
    <property type="entry name" value="GATase1_1"/>
    <property type="match status" value="1"/>
</dbReference>
<dbReference type="InterPro" id="IPR029062">
    <property type="entry name" value="Class_I_gatase-like"/>
</dbReference>
<dbReference type="AlphaFoldDB" id="A0A168FVU5"/>
<dbReference type="PATRIC" id="fig|1300344.3.peg.3090"/>
<dbReference type="GO" id="GO:0005829">
    <property type="term" value="C:cytosol"/>
    <property type="evidence" value="ECO:0007669"/>
    <property type="project" value="TreeGrafter"/>
</dbReference>
<dbReference type="STRING" id="1300344.I598_3071"/>
<proteinExistence type="predicted"/>
<dbReference type="GO" id="GO:0016740">
    <property type="term" value="F:transferase activity"/>
    <property type="evidence" value="ECO:0007669"/>
    <property type="project" value="UniProtKB-KW"/>
</dbReference>
<dbReference type="InterPro" id="IPR044992">
    <property type="entry name" value="ChyE-like"/>
</dbReference>
<accession>A0A168FVU5</accession>
<organism evidence="2 3">
    <name type="scientific">Isoptericola dokdonensis DS-3</name>
    <dbReference type="NCBI Taxonomy" id="1300344"/>
    <lineage>
        <taxon>Bacteria</taxon>
        <taxon>Bacillati</taxon>
        <taxon>Actinomycetota</taxon>
        <taxon>Actinomycetes</taxon>
        <taxon>Micrococcales</taxon>
        <taxon>Promicromonosporaceae</taxon>
        <taxon>Isoptericola</taxon>
    </lineage>
</organism>
<evidence type="ECO:0000313" key="3">
    <source>
        <dbReference type="Proteomes" id="UP000076794"/>
    </source>
</evidence>
<protein>
    <submittedName>
        <fullName evidence="2">Glutamine amidotransferase</fullName>
    </submittedName>
</protein>
<dbReference type="PANTHER" id="PTHR42695">
    <property type="entry name" value="GLUTAMINE AMIDOTRANSFERASE YLR126C-RELATED"/>
    <property type="match status" value="1"/>
</dbReference>
<dbReference type="PANTHER" id="PTHR42695:SF5">
    <property type="entry name" value="GLUTAMINE AMIDOTRANSFERASE YLR126C-RELATED"/>
    <property type="match status" value="1"/>
</dbReference>
<dbReference type="EMBL" id="CP014209">
    <property type="protein sequence ID" value="ANC32586.1"/>
    <property type="molecule type" value="Genomic_DNA"/>
</dbReference>
<evidence type="ECO:0000259" key="1">
    <source>
        <dbReference type="Pfam" id="PF00117"/>
    </source>
</evidence>
<sequence>MPGVPWATVHEIIPTAAPRVTVLQHSSDVPLDRFARSLGEVRLVRLYAGDAVPALDECGDGLVVLGGQMNAYADDVAPWLPAVRALLAEAVAAGLPTLGICLGAQLLAVAGGGSVAIAAPPGREAGVVPVRWRREAWDDPVLAPVVQATGAQRPDDLEHPARTTAVVSMHADAVIEPPRGAQWLGWSDTYPYQAFRWGSALGVQFHPEASPSLAVRWALGHTDVDTAAVHAQVVAHDAVLAATGELLAAAFLDQVRAAVGREATAA</sequence>
<gene>
    <name evidence="2" type="ORF">I598_3071</name>
</gene>
<keyword evidence="2" id="KW-0315">Glutamine amidotransferase</keyword>
<dbReference type="Gene3D" id="3.40.50.880">
    <property type="match status" value="1"/>
</dbReference>
<dbReference type="InterPro" id="IPR017926">
    <property type="entry name" value="GATASE"/>
</dbReference>
<dbReference type="KEGG" id="ido:I598_3071"/>
<dbReference type="Proteomes" id="UP000076794">
    <property type="component" value="Chromosome"/>
</dbReference>
<dbReference type="Pfam" id="PF00117">
    <property type="entry name" value="GATase"/>
    <property type="match status" value="1"/>
</dbReference>
<feature type="domain" description="Glutamine amidotransferase" evidence="1">
    <location>
        <begin position="56"/>
        <end position="212"/>
    </location>
</feature>
<dbReference type="SUPFAM" id="SSF52317">
    <property type="entry name" value="Class I glutamine amidotransferase-like"/>
    <property type="match status" value="1"/>
</dbReference>